<keyword evidence="4" id="KW-1185">Reference proteome</keyword>
<accession>A0A8H5AX19</accession>
<feature type="region of interest" description="Disordered" evidence="1">
    <location>
        <begin position="366"/>
        <end position="385"/>
    </location>
</feature>
<evidence type="ECO:0000313" key="4">
    <source>
        <dbReference type="Proteomes" id="UP000541558"/>
    </source>
</evidence>
<dbReference type="Pfam" id="PF20231">
    <property type="entry name" value="DUF6589"/>
    <property type="match status" value="1"/>
</dbReference>
<comment type="caution">
    <text evidence="3">The sequence shown here is derived from an EMBL/GenBank/DDBJ whole genome shotgun (WGS) entry which is preliminary data.</text>
</comment>
<dbReference type="InterPro" id="IPR046496">
    <property type="entry name" value="DUF6589"/>
</dbReference>
<dbReference type="EMBL" id="JAACJK010000225">
    <property type="protein sequence ID" value="KAF5311722.1"/>
    <property type="molecule type" value="Genomic_DNA"/>
</dbReference>
<feature type="region of interest" description="Disordered" evidence="1">
    <location>
        <begin position="202"/>
        <end position="222"/>
    </location>
</feature>
<protein>
    <recommendedName>
        <fullName evidence="2">DUF6589 domain-containing protein</fullName>
    </recommendedName>
</protein>
<dbReference type="Proteomes" id="UP000541558">
    <property type="component" value="Unassembled WGS sequence"/>
</dbReference>
<feature type="compositionally biased region" description="Polar residues" evidence="1">
    <location>
        <begin position="135"/>
        <end position="157"/>
    </location>
</feature>
<dbReference type="OrthoDB" id="3040861at2759"/>
<gene>
    <name evidence="3" type="ORF">D9611_009452</name>
</gene>
<feature type="compositionally biased region" description="Low complexity" evidence="1">
    <location>
        <begin position="74"/>
        <end position="87"/>
    </location>
</feature>
<feature type="region of interest" description="Disordered" evidence="1">
    <location>
        <begin position="712"/>
        <end position="747"/>
    </location>
</feature>
<sequence length="988" mass="108755">MNEDNTNLTCEYYPELAEKNPGPMAPGEALPRFRFATPGTAAPKQKGKASAPKAKRGKQAKPYETSMGRMRLGSRSTTLTPSSSSSSQIGAPAPAAGQDIPWDTRPPSFGQFQATSSSMSELRTPSPNVLRHSASVPSLSHSFSTPSHTQSSCSASVYPTPPSIPLQQPLPTEPSTPYPASEASFSLDADMSMPSMDITDYSRDEVPSTPVTPALSQASFRDPIPDSELSDIEVIRQVASRLRSKNISPLQMLLAILDPKNSSLERSRTATADGIFKLLELVRTHKSMEKEFKQWLEAPALELVSRKVFDEVEAAAPLLHMETSMVTAEFTENWSVQNIIGPIAKNVTPTLTRILTVATSRKYAPVGELDEDEEEEAGGGAKKDEEGRNRAVARLILASQVHYLHSHFSCAVQIGLGLVAWANGCSKQLNDILHQAGLSRSYSSNERTIEMLAEHGLEQARTVADGPHIYAYDNVNMSTSIFVEQTSNTRAKVQSGTLPVIYKAPNGTLLEHMKLDPILEKRRTAPELKMSDLRPSTESMKSYVCRMGPEQSSIPYNSYLKQLKKTPEELTEYAVISINDQLTNSRIRSCQATRLGEPSRYHSREFLILAIALFHLVLNLIWALKEVHYSTILDISGLAKLFLRADKARLAGAKPDFHSLSVALTEILEGIILNAWEVECGEDLEDFVKSNPSPEKLIEIAHRIIRNHATPTPTFTPAYVPRKSKNSDTASTNPPSSEPSAESKKADHVRENVIRLTRDLLLVIELVAAIKDGDFGRVEDVLPDLAFVFRGSGSNNYSTEILHLIHNFKYVWSEEFAEVVRNTLIINISGLPGHGMGIDLNIEHLIRYLKGLFAAKGLYSKWDRAGNISASINIIMALKRRVSKSLRLTYQGSSHSKSNSPDLVERIRLDAKENQLHTHIAGRTSVPLRPDLRAVGRQKIETSSLAAFNAKLCLIASGSALAPLDNEVDELRAPEFEMEGVAENLTES</sequence>
<feature type="compositionally biased region" description="Acidic residues" evidence="1">
    <location>
        <begin position="368"/>
        <end position="377"/>
    </location>
</feature>
<organism evidence="3 4">
    <name type="scientific">Ephemerocybe angulata</name>
    <dbReference type="NCBI Taxonomy" id="980116"/>
    <lineage>
        <taxon>Eukaryota</taxon>
        <taxon>Fungi</taxon>
        <taxon>Dikarya</taxon>
        <taxon>Basidiomycota</taxon>
        <taxon>Agaricomycotina</taxon>
        <taxon>Agaricomycetes</taxon>
        <taxon>Agaricomycetidae</taxon>
        <taxon>Agaricales</taxon>
        <taxon>Agaricineae</taxon>
        <taxon>Psathyrellaceae</taxon>
        <taxon>Ephemerocybe</taxon>
    </lineage>
</organism>
<proteinExistence type="predicted"/>
<evidence type="ECO:0000313" key="3">
    <source>
        <dbReference type="EMBL" id="KAF5311722.1"/>
    </source>
</evidence>
<dbReference type="AlphaFoldDB" id="A0A8H5AX19"/>
<feature type="compositionally biased region" description="Polar residues" evidence="1">
    <location>
        <begin position="209"/>
        <end position="219"/>
    </location>
</feature>
<evidence type="ECO:0000256" key="1">
    <source>
        <dbReference type="SAM" id="MobiDB-lite"/>
    </source>
</evidence>
<feature type="region of interest" description="Disordered" evidence="1">
    <location>
        <begin position="16"/>
        <end position="183"/>
    </location>
</feature>
<feature type="domain" description="DUF6589" evidence="2">
    <location>
        <begin position="558"/>
        <end position="895"/>
    </location>
</feature>
<feature type="compositionally biased region" description="Polar residues" evidence="1">
    <location>
        <begin position="110"/>
        <end position="127"/>
    </location>
</feature>
<evidence type="ECO:0000259" key="2">
    <source>
        <dbReference type="Pfam" id="PF20231"/>
    </source>
</evidence>
<reference evidence="3 4" key="1">
    <citation type="journal article" date="2020" name="ISME J.">
        <title>Uncovering the hidden diversity of litter-decomposition mechanisms in mushroom-forming fungi.</title>
        <authorList>
            <person name="Floudas D."/>
            <person name="Bentzer J."/>
            <person name="Ahren D."/>
            <person name="Johansson T."/>
            <person name="Persson P."/>
            <person name="Tunlid A."/>
        </authorList>
    </citation>
    <scope>NUCLEOTIDE SEQUENCE [LARGE SCALE GENOMIC DNA]</scope>
    <source>
        <strain evidence="3 4">CBS 175.51</strain>
    </source>
</reference>
<name>A0A8H5AX19_9AGAR</name>